<keyword evidence="2 4" id="KW-0802">TPR repeat</keyword>
<evidence type="ECO:0000313" key="6">
    <source>
        <dbReference type="Proteomes" id="UP000054047"/>
    </source>
</evidence>
<dbReference type="GO" id="GO:0061512">
    <property type="term" value="P:protein localization to cilium"/>
    <property type="evidence" value="ECO:0007669"/>
    <property type="project" value="TreeGrafter"/>
</dbReference>
<dbReference type="InterPro" id="IPR011990">
    <property type="entry name" value="TPR-like_helical_dom_sf"/>
</dbReference>
<name>A0A0C2GVI8_9BILA</name>
<proteinExistence type="inferred from homology"/>
<feature type="repeat" description="TPR" evidence="4">
    <location>
        <begin position="116"/>
        <end position="149"/>
    </location>
</feature>
<dbReference type="PANTHER" id="PTHR44186">
    <property type="match status" value="1"/>
</dbReference>
<sequence length="355" mass="39712">MLEQCSNQSEYAFYMRGMIARAEGELEDALSWFNKALAISANSTVYLVNIGRVYFLMGNHTLAVEYLEKAVKGNPNDSKAYYWLARSIYHLDTDLFNTCEKARDLLLQAPSLQTSVELIVFLAKLMSELGDTNAAIQAYERALQLLAMTLLISRYYRSILTYETLLVILFPKFKSILAAGSIMQAHGDHDVALNKYRVAADACDYNGCLWNNIGVCLFAKGRLAQAHSCLKKASFICPLDYKINYNLGLVHQAMGLYCSALHFLKAASELKKDDAQIIGAMAVVLSNMNDINNARRAYQKSISMDPKAQVILNYAIFEFRQKNRDVARDALTHFKTVSSNAGGCRKVSGVQNLKQ</sequence>
<dbReference type="OrthoDB" id="309339at2759"/>
<keyword evidence="6" id="KW-1185">Reference proteome</keyword>
<dbReference type="GO" id="GO:0036064">
    <property type="term" value="C:ciliary basal body"/>
    <property type="evidence" value="ECO:0007669"/>
    <property type="project" value="TreeGrafter"/>
</dbReference>
<dbReference type="EMBL" id="KN730375">
    <property type="protein sequence ID" value="KIH61141.1"/>
    <property type="molecule type" value="Genomic_DNA"/>
</dbReference>
<dbReference type="PANTHER" id="PTHR44186:SF1">
    <property type="entry name" value="BARDET-BIEDL SYNDROME 4 PROTEIN"/>
    <property type="match status" value="1"/>
</dbReference>
<dbReference type="Pfam" id="PF13181">
    <property type="entry name" value="TPR_8"/>
    <property type="match status" value="2"/>
</dbReference>
<feature type="repeat" description="TPR" evidence="4">
    <location>
        <begin position="44"/>
        <end position="77"/>
    </location>
</feature>
<dbReference type="PROSITE" id="PS50005">
    <property type="entry name" value="TPR"/>
    <property type="match status" value="4"/>
</dbReference>
<feature type="repeat" description="TPR" evidence="4">
    <location>
        <begin position="275"/>
        <end position="308"/>
    </location>
</feature>
<comment type="similarity">
    <text evidence="3">Belongs to the BBS4 family.</text>
</comment>
<reference evidence="5 6" key="1">
    <citation type="submission" date="2013-12" db="EMBL/GenBank/DDBJ databases">
        <title>Draft genome of the parsitic nematode Ancylostoma duodenale.</title>
        <authorList>
            <person name="Mitreva M."/>
        </authorList>
    </citation>
    <scope>NUCLEOTIDE SEQUENCE [LARGE SCALE GENOMIC DNA]</scope>
    <source>
        <strain evidence="5 6">Zhejiang</strain>
    </source>
</reference>
<feature type="repeat" description="TPR" evidence="4">
    <location>
        <begin position="10"/>
        <end position="43"/>
    </location>
</feature>
<dbReference type="Proteomes" id="UP000054047">
    <property type="component" value="Unassembled WGS sequence"/>
</dbReference>
<evidence type="ECO:0000313" key="5">
    <source>
        <dbReference type="EMBL" id="KIH61141.1"/>
    </source>
</evidence>
<dbReference type="InterPro" id="IPR019734">
    <property type="entry name" value="TPR_rpt"/>
</dbReference>
<evidence type="ECO:0000256" key="4">
    <source>
        <dbReference type="PROSITE-ProRule" id="PRU00339"/>
    </source>
</evidence>
<evidence type="ECO:0000256" key="3">
    <source>
        <dbReference type="ARBA" id="ARBA00023778"/>
    </source>
</evidence>
<dbReference type="SUPFAM" id="SSF81901">
    <property type="entry name" value="HCP-like"/>
    <property type="match status" value="1"/>
</dbReference>
<dbReference type="Gene3D" id="1.25.40.10">
    <property type="entry name" value="Tetratricopeptide repeat domain"/>
    <property type="match status" value="2"/>
</dbReference>
<dbReference type="SMART" id="SM00028">
    <property type="entry name" value="TPR"/>
    <property type="match status" value="6"/>
</dbReference>
<evidence type="ECO:0000256" key="1">
    <source>
        <dbReference type="ARBA" id="ARBA00022737"/>
    </source>
</evidence>
<organism evidence="5 6">
    <name type="scientific">Ancylostoma duodenale</name>
    <dbReference type="NCBI Taxonomy" id="51022"/>
    <lineage>
        <taxon>Eukaryota</taxon>
        <taxon>Metazoa</taxon>
        <taxon>Ecdysozoa</taxon>
        <taxon>Nematoda</taxon>
        <taxon>Chromadorea</taxon>
        <taxon>Rhabditida</taxon>
        <taxon>Rhabditina</taxon>
        <taxon>Rhabditomorpha</taxon>
        <taxon>Strongyloidea</taxon>
        <taxon>Ancylostomatidae</taxon>
        <taxon>Ancylostomatinae</taxon>
        <taxon>Ancylostoma</taxon>
    </lineage>
</organism>
<protein>
    <submittedName>
        <fullName evidence="5">Tetratricopeptide repeat protein</fullName>
    </submittedName>
</protein>
<dbReference type="AlphaFoldDB" id="A0A0C2GVI8"/>
<evidence type="ECO:0000256" key="2">
    <source>
        <dbReference type="ARBA" id="ARBA00022803"/>
    </source>
</evidence>
<gene>
    <name evidence="5" type="ORF">ANCDUO_08599</name>
</gene>
<keyword evidence="1" id="KW-0677">Repeat</keyword>
<dbReference type="Pfam" id="PF13424">
    <property type="entry name" value="TPR_12"/>
    <property type="match status" value="1"/>
</dbReference>
<dbReference type="GO" id="GO:0060271">
    <property type="term" value="P:cilium assembly"/>
    <property type="evidence" value="ECO:0007669"/>
    <property type="project" value="TreeGrafter"/>
</dbReference>
<accession>A0A0C2GVI8</accession>